<dbReference type="SUPFAM" id="SSF53756">
    <property type="entry name" value="UDP-Glycosyltransferase/glycogen phosphorylase"/>
    <property type="match status" value="1"/>
</dbReference>
<organism evidence="2 3">
    <name type="scientific">Gracilimonas halophila</name>
    <dbReference type="NCBI Taxonomy" id="1834464"/>
    <lineage>
        <taxon>Bacteria</taxon>
        <taxon>Pseudomonadati</taxon>
        <taxon>Balneolota</taxon>
        <taxon>Balneolia</taxon>
        <taxon>Balneolales</taxon>
        <taxon>Balneolaceae</taxon>
        <taxon>Gracilimonas</taxon>
    </lineage>
</organism>
<dbReference type="RefSeq" id="WP_390302925.1">
    <property type="nucleotide sequence ID" value="NZ_JBHULI010000025.1"/>
</dbReference>
<evidence type="ECO:0000313" key="3">
    <source>
        <dbReference type="Proteomes" id="UP001597460"/>
    </source>
</evidence>
<sequence>MPTIVCFGPGPKFKGGISNYNTSLAKTLDKDPENEVHIVSWTNQYPSIIPREFVDKSSHSDFLEGTRVKVKYITNYNNPFSWKETARYITSLNPDKVIFQWAISIQGIPMGSISKWLKRNSDAEVIFDLHFVVQKEGSTIDERLTKRGIKHADTYITHAYKTVDELKALYPDRTFAVNESGDRSASGDTTVIKLFHPVYDLYEPDPDFDTEAFKKKLGLKKHVFLFFGFIRKYKGLHNTIRAFKKVADVRDDVSLLICGEEFWATLDTSKFTTKLKRVLFALAQKLFLKNKESEQDYRPLELIEELGLQKSTVVKNEFIPNEDVHKYFQVSDCSVLYYLTATPSGVESLTYNFELPILATDVGHFPETINDGYNGYLAKDRDIDSMAEQMLKFIERPLPKENVRKSAEDMSWKNYVSAILFDHLD</sequence>
<feature type="domain" description="Glycosyl transferase family 1" evidence="1">
    <location>
        <begin position="209"/>
        <end position="408"/>
    </location>
</feature>
<name>A0ABW5JM03_9BACT</name>
<evidence type="ECO:0000313" key="2">
    <source>
        <dbReference type="EMBL" id="MFD2533156.1"/>
    </source>
</evidence>
<dbReference type="PANTHER" id="PTHR12526">
    <property type="entry name" value="GLYCOSYLTRANSFERASE"/>
    <property type="match status" value="1"/>
</dbReference>
<accession>A0ABW5JM03</accession>
<dbReference type="Proteomes" id="UP001597460">
    <property type="component" value="Unassembled WGS sequence"/>
</dbReference>
<gene>
    <name evidence="2" type="ORF">ACFSVN_11950</name>
</gene>
<protein>
    <submittedName>
        <fullName evidence="2">Glycosyltransferase</fullName>
        <ecNumber evidence="2">2.4.-.-</ecNumber>
    </submittedName>
</protein>
<keyword evidence="2" id="KW-0808">Transferase</keyword>
<comment type="caution">
    <text evidence="2">The sequence shown here is derived from an EMBL/GenBank/DDBJ whole genome shotgun (WGS) entry which is preliminary data.</text>
</comment>
<keyword evidence="3" id="KW-1185">Reference proteome</keyword>
<reference evidence="3" key="1">
    <citation type="journal article" date="2019" name="Int. J. Syst. Evol. Microbiol.">
        <title>The Global Catalogue of Microorganisms (GCM) 10K type strain sequencing project: providing services to taxonomists for standard genome sequencing and annotation.</title>
        <authorList>
            <consortium name="The Broad Institute Genomics Platform"/>
            <consortium name="The Broad Institute Genome Sequencing Center for Infectious Disease"/>
            <person name="Wu L."/>
            <person name="Ma J."/>
        </authorList>
    </citation>
    <scope>NUCLEOTIDE SEQUENCE [LARGE SCALE GENOMIC DNA]</scope>
    <source>
        <strain evidence="3">KCTC 52042</strain>
    </source>
</reference>
<dbReference type="EC" id="2.4.-.-" evidence="2"/>
<dbReference type="Pfam" id="PF00534">
    <property type="entry name" value="Glycos_transf_1"/>
    <property type="match status" value="1"/>
</dbReference>
<dbReference type="EMBL" id="JBHULI010000025">
    <property type="protein sequence ID" value="MFD2533156.1"/>
    <property type="molecule type" value="Genomic_DNA"/>
</dbReference>
<evidence type="ECO:0000259" key="1">
    <source>
        <dbReference type="Pfam" id="PF00534"/>
    </source>
</evidence>
<dbReference type="InterPro" id="IPR001296">
    <property type="entry name" value="Glyco_trans_1"/>
</dbReference>
<dbReference type="Gene3D" id="3.40.50.2000">
    <property type="entry name" value="Glycogen Phosphorylase B"/>
    <property type="match status" value="2"/>
</dbReference>
<dbReference type="GO" id="GO:0016757">
    <property type="term" value="F:glycosyltransferase activity"/>
    <property type="evidence" value="ECO:0007669"/>
    <property type="project" value="UniProtKB-KW"/>
</dbReference>
<keyword evidence="2" id="KW-0328">Glycosyltransferase</keyword>
<proteinExistence type="predicted"/>